<feature type="domain" description="CUB" evidence="3">
    <location>
        <begin position="75"/>
        <end position="134"/>
    </location>
</feature>
<protein>
    <recommendedName>
        <fullName evidence="3">CUB domain-containing protein</fullName>
    </recommendedName>
</protein>
<dbReference type="InterPro" id="IPR035914">
    <property type="entry name" value="Sperma_CUB_dom_sf"/>
</dbReference>
<keyword evidence="5" id="KW-1185">Reference proteome</keyword>
<dbReference type="InterPro" id="IPR000859">
    <property type="entry name" value="CUB_dom"/>
</dbReference>
<gene>
    <name evidence="4" type="ORF">A3Q56_01425</name>
</gene>
<accession>A0A177BB32</accession>
<dbReference type="Proteomes" id="UP000078046">
    <property type="component" value="Unassembled WGS sequence"/>
</dbReference>
<comment type="caution">
    <text evidence="4">The sequence shown here is derived from an EMBL/GenBank/DDBJ whole genome shotgun (WGS) entry which is preliminary data.</text>
</comment>
<dbReference type="OrthoDB" id="6022136at2759"/>
<organism evidence="4 5">
    <name type="scientific">Intoshia linei</name>
    <dbReference type="NCBI Taxonomy" id="1819745"/>
    <lineage>
        <taxon>Eukaryota</taxon>
        <taxon>Metazoa</taxon>
        <taxon>Spiralia</taxon>
        <taxon>Lophotrochozoa</taxon>
        <taxon>Mesozoa</taxon>
        <taxon>Orthonectida</taxon>
        <taxon>Rhopaluridae</taxon>
        <taxon>Intoshia</taxon>
    </lineage>
</organism>
<evidence type="ECO:0000259" key="3">
    <source>
        <dbReference type="PROSITE" id="PS01180"/>
    </source>
</evidence>
<keyword evidence="1" id="KW-1015">Disulfide bond</keyword>
<dbReference type="AlphaFoldDB" id="A0A177BB32"/>
<evidence type="ECO:0000313" key="5">
    <source>
        <dbReference type="Proteomes" id="UP000078046"/>
    </source>
</evidence>
<comment type="caution">
    <text evidence="2">Lacks conserved residue(s) required for the propagation of feature annotation.</text>
</comment>
<dbReference type="SUPFAM" id="SSF49854">
    <property type="entry name" value="Spermadhesin, CUB domain"/>
    <property type="match status" value="1"/>
</dbReference>
<evidence type="ECO:0000313" key="4">
    <source>
        <dbReference type="EMBL" id="OAF70843.1"/>
    </source>
</evidence>
<proteinExistence type="predicted"/>
<dbReference type="EMBL" id="LWCA01000106">
    <property type="protein sequence ID" value="OAF70843.1"/>
    <property type="molecule type" value="Genomic_DNA"/>
</dbReference>
<dbReference type="Pfam" id="PF00431">
    <property type="entry name" value="CUB"/>
    <property type="match status" value="1"/>
</dbReference>
<reference evidence="4 5" key="1">
    <citation type="submission" date="2016-04" db="EMBL/GenBank/DDBJ databases">
        <title>The genome of Intoshia linei affirms orthonectids as highly simplified spiralians.</title>
        <authorList>
            <person name="Mikhailov K.V."/>
            <person name="Slusarev G.S."/>
            <person name="Nikitin M.A."/>
            <person name="Logacheva M.D."/>
            <person name="Penin A."/>
            <person name="Aleoshin V."/>
            <person name="Panchin Y.V."/>
        </authorList>
    </citation>
    <scope>NUCLEOTIDE SEQUENCE [LARGE SCALE GENOMIC DNA]</scope>
    <source>
        <strain evidence="4">Intl2013</strain>
        <tissue evidence="4">Whole animal</tissue>
    </source>
</reference>
<evidence type="ECO:0000256" key="2">
    <source>
        <dbReference type="PROSITE-ProRule" id="PRU00059"/>
    </source>
</evidence>
<name>A0A177BB32_9BILA</name>
<evidence type="ECO:0000256" key="1">
    <source>
        <dbReference type="ARBA" id="ARBA00023157"/>
    </source>
</evidence>
<sequence>MQSEGLIEINFIICIKDEKIKMTNVYCTFDNNKCGYTERADNIFAKWSLISKKHYEHIIEDYNINKNLKGYDEECSYIVLGSGGLIKSPRYPDIYPRELDCRILIDHTNATIVLYFLDLDIEDSPEMNDRMIYS</sequence>
<dbReference type="PROSITE" id="PS01180">
    <property type="entry name" value="CUB"/>
    <property type="match status" value="1"/>
</dbReference>
<dbReference type="Gene3D" id="2.60.120.290">
    <property type="entry name" value="Spermadhesin, CUB domain"/>
    <property type="match status" value="1"/>
</dbReference>